<sequence length="37" mass="4165">MKVRIHPPIASRILLPDGRYMAYHDQGVAAGRARFSL</sequence>
<reference evidence="1 2" key="1">
    <citation type="journal article" date="2018" name="Front. Plant Sci.">
        <title>Red Clover (Trifolium pratense) and Zigzag Clover (T. medium) - A Picture of Genomic Similarities and Differences.</title>
        <authorList>
            <person name="Dluhosova J."/>
            <person name="Istvanek J."/>
            <person name="Nedelnik J."/>
            <person name="Repkova J."/>
        </authorList>
    </citation>
    <scope>NUCLEOTIDE SEQUENCE [LARGE SCALE GENOMIC DNA]</scope>
    <source>
        <strain evidence="2">cv. 10/8</strain>
        <tissue evidence="1">Leaf</tissue>
    </source>
</reference>
<proteinExistence type="predicted"/>
<name>A0A392TCU8_9FABA</name>
<dbReference type="EMBL" id="LXQA010555030">
    <property type="protein sequence ID" value="MCI58983.1"/>
    <property type="molecule type" value="Genomic_DNA"/>
</dbReference>
<keyword evidence="1" id="KW-0378">Hydrolase</keyword>
<dbReference type="AlphaFoldDB" id="A0A392TCU8"/>
<evidence type="ECO:0000313" key="1">
    <source>
        <dbReference type="EMBL" id="MCI58983.1"/>
    </source>
</evidence>
<dbReference type="Proteomes" id="UP000265520">
    <property type="component" value="Unassembled WGS sequence"/>
</dbReference>
<feature type="non-terminal residue" evidence="1">
    <location>
        <position position="37"/>
    </location>
</feature>
<dbReference type="GO" id="GO:0016787">
    <property type="term" value="F:hydrolase activity"/>
    <property type="evidence" value="ECO:0007669"/>
    <property type="project" value="UniProtKB-KW"/>
</dbReference>
<keyword evidence="2" id="KW-1185">Reference proteome</keyword>
<evidence type="ECO:0000313" key="2">
    <source>
        <dbReference type="Proteomes" id="UP000265520"/>
    </source>
</evidence>
<organism evidence="1 2">
    <name type="scientific">Trifolium medium</name>
    <dbReference type="NCBI Taxonomy" id="97028"/>
    <lineage>
        <taxon>Eukaryota</taxon>
        <taxon>Viridiplantae</taxon>
        <taxon>Streptophyta</taxon>
        <taxon>Embryophyta</taxon>
        <taxon>Tracheophyta</taxon>
        <taxon>Spermatophyta</taxon>
        <taxon>Magnoliopsida</taxon>
        <taxon>eudicotyledons</taxon>
        <taxon>Gunneridae</taxon>
        <taxon>Pentapetalae</taxon>
        <taxon>rosids</taxon>
        <taxon>fabids</taxon>
        <taxon>Fabales</taxon>
        <taxon>Fabaceae</taxon>
        <taxon>Papilionoideae</taxon>
        <taxon>50 kb inversion clade</taxon>
        <taxon>NPAAA clade</taxon>
        <taxon>Hologalegina</taxon>
        <taxon>IRL clade</taxon>
        <taxon>Trifolieae</taxon>
        <taxon>Trifolium</taxon>
    </lineage>
</organism>
<accession>A0A392TCU8</accession>
<comment type="caution">
    <text evidence="1">The sequence shown here is derived from an EMBL/GenBank/DDBJ whole genome shotgun (WGS) entry which is preliminary data.</text>
</comment>
<protein>
    <submittedName>
        <fullName evidence="1">Hydrolase family protein</fullName>
    </submittedName>
</protein>